<dbReference type="InterPro" id="IPR052521">
    <property type="entry name" value="Cell_div_SPOR-domain"/>
</dbReference>
<keyword evidence="2" id="KW-1133">Transmembrane helix</keyword>
<feature type="compositionally biased region" description="Basic residues" evidence="1">
    <location>
        <begin position="47"/>
        <end position="57"/>
    </location>
</feature>
<feature type="region of interest" description="Disordered" evidence="1">
    <location>
        <begin position="184"/>
        <end position="245"/>
    </location>
</feature>
<comment type="caution">
    <text evidence="4">The sequence shown here is derived from an EMBL/GenBank/DDBJ whole genome shotgun (WGS) entry which is preliminary data.</text>
</comment>
<name>A0ABV6IFU9_9BURK</name>
<sequence>MSLDSLFKQNNKKKNDTEIADDQVSGEFRSRAEEESLAASESSGRGKASKANKRPVNSRKNSPDEVALPEKKRARRRLIGAVALVLAAIITLPMVFDSEPKPGSQKISIEIPSKDTPLVSTNPVRNANSPATAIEPGNEAAISQGIDKAEEIVAAPVPAAPAVAAKATVAPKVEDARNVVKVESATAQKTSEKNSEKNTEKKIESSAVNKTTLPSTLPPTPTSNKVVQESAKKVDARPEPKALAKVDAKTKVDADIKKENKNDAERALALLEGRTPSSDEAKSATKLTSTATPSSTGAYTLQIAALNSPEKIRELQSKLKAASINSYTQKITTKNGEVSRIRVGPFANKAEAEKMRAKLVKLGLNGSLLPN</sequence>
<dbReference type="RefSeq" id="WP_390213218.1">
    <property type="nucleotide sequence ID" value="NZ_JBHLXJ010000014.1"/>
</dbReference>
<dbReference type="SUPFAM" id="SSF110997">
    <property type="entry name" value="Sporulation related repeat"/>
    <property type="match status" value="1"/>
</dbReference>
<dbReference type="PROSITE" id="PS51724">
    <property type="entry name" value="SPOR"/>
    <property type="match status" value="1"/>
</dbReference>
<feature type="domain" description="SPOR" evidence="3">
    <location>
        <begin position="293"/>
        <end position="371"/>
    </location>
</feature>
<dbReference type="InterPro" id="IPR007730">
    <property type="entry name" value="SPOR-like_dom"/>
</dbReference>
<dbReference type="EMBL" id="JBHLXJ010000014">
    <property type="protein sequence ID" value="MFC0350705.1"/>
    <property type="molecule type" value="Genomic_DNA"/>
</dbReference>
<evidence type="ECO:0000313" key="5">
    <source>
        <dbReference type="Proteomes" id="UP001589844"/>
    </source>
</evidence>
<dbReference type="Gene3D" id="3.30.70.1070">
    <property type="entry name" value="Sporulation related repeat"/>
    <property type="match status" value="1"/>
</dbReference>
<reference evidence="4 5" key="1">
    <citation type="submission" date="2024-09" db="EMBL/GenBank/DDBJ databases">
        <authorList>
            <person name="Sun Q."/>
            <person name="Mori K."/>
        </authorList>
    </citation>
    <scope>NUCLEOTIDE SEQUENCE [LARGE SCALE GENOMIC DNA]</scope>
    <source>
        <strain evidence="4 5">CCM 8677</strain>
    </source>
</reference>
<feature type="region of interest" description="Disordered" evidence="1">
    <location>
        <begin position="274"/>
        <end position="293"/>
    </location>
</feature>
<keyword evidence="2" id="KW-0812">Transmembrane</keyword>
<evidence type="ECO:0000259" key="3">
    <source>
        <dbReference type="PROSITE" id="PS51724"/>
    </source>
</evidence>
<feature type="region of interest" description="Disordered" evidence="1">
    <location>
        <begin position="1"/>
        <end position="72"/>
    </location>
</feature>
<evidence type="ECO:0000256" key="1">
    <source>
        <dbReference type="SAM" id="MobiDB-lite"/>
    </source>
</evidence>
<dbReference type="PANTHER" id="PTHR38687">
    <property type="entry name" value="CELL DIVISION PROTEIN DEDD-RELATED"/>
    <property type="match status" value="1"/>
</dbReference>
<dbReference type="PANTHER" id="PTHR38687:SF1">
    <property type="entry name" value="CELL DIVISION PROTEIN DEDD"/>
    <property type="match status" value="1"/>
</dbReference>
<evidence type="ECO:0000313" key="4">
    <source>
        <dbReference type="EMBL" id="MFC0350705.1"/>
    </source>
</evidence>
<dbReference type="Pfam" id="PF05036">
    <property type="entry name" value="SPOR"/>
    <property type="match status" value="1"/>
</dbReference>
<accession>A0ABV6IFU9</accession>
<proteinExistence type="predicted"/>
<keyword evidence="5" id="KW-1185">Reference proteome</keyword>
<dbReference type="Proteomes" id="UP001589844">
    <property type="component" value="Unassembled WGS sequence"/>
</dbReference>
<feature type="compositionally biased region" description="Basic and acidic residues" evidence="1">
    <location>
        <begin position="190"/>
        <end position="204"/>
    </location>
</feature>
<feature type="transmembrane region" description="Helical" evidence="2">
    <location>
        <begin position="78"/>
        <end position="96"/>
    </location>
</feature>
<gene>
    <name evidence="4" type="ORF">ACFFJH_12850</name>
</gene>
<feature type="compositionally biased region" description="Low complexity" evidence="1">
    <location>
        <begin position="284"/>
        <end position="293"/>
    </location>
</feature>
<dbReference type="InterPro" id="IPR036680">
    <property type="entry name" value="SPOR-like_sf"/>
</dbReference>
<organism evidence="4 5">
    <name type="scientific">Undibacterium danionis</name>
    <dbReference type="NCBI Taxonomy" id="1812100"/>
    <lineage>
        <taxon>Bacteria</taxon>
        <taxon>Pseudomonadati</taxon>
        <taxon>Pseudomonadota</taxon>
        <taxon>Betaproteobacteria</taxon>
        <taxon>Burkholderiales</taxon>
        <taxon>Oxalobacteraceae</taxon>
        <taxon>Undibacterium</taxon>
    </lineage>
</organism>
<keyword evidence="2" id="KW-0472">Membrane</keyword>
<protein>
    <submittedName>
        <fullName evidence="4">SPOR domain-containing protein</fullName>
    </submittedName>
</protein>
<feature type="compositionally biased region" description="Basic and acidic residues" evidence="1">
    <location>
        <begin position="230"/>
        <end position="245"/>
    </location>
</feature>
<evidence type="ECO:0000256" key="2">
    <source>
        <dbReference type="SAM" id="Phobius"/>
    </source>
</evidence>